<evidence type="ECO:0000256" key="4">
    <source>
        <dbReference type="ARBA" id="ARBA00023163"/>
    </source>
</evidence>
<protein>
    <recommendedName>
        <fullName evidence="7">Zn(2)-C6 fungal-type domain-containing protein</fullName>
    </recommendedName>
</protein>
<dbReference type="PANTHER" id="PTHR47431">
    <property type="entry name" value="ZN(II)2CYS6 TRANSCRIPTION FACTOR (EUROFUNG)-RELATED"/>
    <property type="match status" value="1"/>
</dbReference>
<dbReference type="SMART" id="SM00906">
    <property type="entry name" value="Fungal_trans"/>
    <property type="match status" value="1"/>
</dbReference>
<feature type="domain" description="Zn(2)-C6 fungal-type" evidence="7">
    <location>
        <begin position="18"/>
        <end position="48"/>
    </location>
</feature>
<evidence type="ECO:0000313" key="8">
    <source>
        <dbReference type="EMBL" id="KAA8645130.1"/>
    </source>
</evidence>
<dbReference type="InterPro" id="IPR007219">
    <property type="entry name" value="XnlR_reg_dom"/>
</dbReference>
<evidence type="ECO:0000259" key="7">
    <source>
        <dbReference type="PROSITE" id="PS50048"/>
    </source>
</evidence>
<keyword evidence="2" id="KW-0805">Transcription regulation</keyword>
<evidence type="ECO:0000256" key="1">
    <source>
        <dbReference type="ARBA" id="ARBA00022723"/>
    </source>
</evidence>
<evidence type="ECO:0000256" key="5">
    <source>
        <dbReference type="ARBA" id="ARBA00023242"/>
    </source>
</evidence>
<evidence type="ECO:0000256" key="2">
    <source>
        <dbReference type="ARBA" id="ARBA00023015"/>
    </source>
</evidence>
<dbReference type="RefSeq" id="XP_033424491.1">
    <property type="nucleotide sequence ID" value="XM_033573939.1"/>
</dbReference>
<gene>
    <name evidence="8" type="ORF">ATNIH1004_009347</name>
</gene>
<dbReference type="Pfam" id="PF04082">
    <property type="entry name" value="Fungal_trans"/>
    <property type="match status" value="1"/>
</dbReference>
<reference evidence="8 9" key="1">
    <citation type="submission" date="2019-08" db="EMBL/GenBank/DDBJ databases">
        <title>The genome sequence of a newly discovered highly antifungal drug resistant Aspergillus species, Aspergillus tanneri NIH 1004.</title>
        <authorList>
            <person name="Mounaud S."/>
            <person name="Singh I."/>
            <person name="Joardar V."/>
            <person name="Pakala S."/>
            <person name="Pakala S."/>
            <person name="Venepally P."/>
            <person name="Chung J.K."/>
            <person name="Losada L."/>
            <person name="Nierman W.C."/>
        </authorList>
    </citation>
    <scope>NUCLEOTIDE SEQUENCE [LARGE SCALE GENOMIC DNA]</scope>
    <source>
        <strain evidence="8 9">NIH1004</strain>
    </source>
</reference>
<dbReference type="CDD" id="cd12148">
    <property type="entry name" value="fungal_TF_MHR"/>
    <property type="match status" value="1"/>
</dbReference>
<dbReference type="GO" id="GO:0003677">
    <property type="term" value="F:DNA binding"/>
    <property type="evidence" value="ECO:0007669"/>
    <property type="project" value="UniProtKB-KW"/>
</dbReference>
<dbReference type="InterPro" id="IPR036864">
    <property type="entry name" value="Zn2-C6_fun-type_DNA-bd_sf"/>
</dbReference>
<feature type="compositionally biased region" description="Polar residues" evidence="6">
    <location>
        <begin position="76"/>
        <end position="94"/>
    </location>
</feature>
<dbReference type="GO" id="GO:0006351">
    <property type="term" value="P:DNA-templated transcription"/>
    <property type="evidence" value="ECO:0007669"/>
    <property type="project" value="InterPro"/>
</dbReference>
<dbReference type="GO" id="GO:0008270">
    <property type="term" value="F:zinc ion binding"/>
    <property type="evidence" value="ECO:0007669"/>
    <property type="project" value="InterPro"/>
</dbReference>
<dbReference type="GO" id="GO:0009893">
    <property type="term" value="P:positive regulation of metabolic process"/>
    <property type="evidence" value="ECO:0007669"/>
    <property type="project" value="UniProtKB-ARBA"/>
</dbReference>
<dbReference type="GeneID" id="54332049"/>
<dbReference type="SUPFAM" id="SSF57701">
    <property type="entry name" value="Zn2/Cys6 DNA-binding domain"/>
    <property type="match status" value="1"/>
</dbReference>
<accession>A0A5M9MIC4</accession>
<keyword evidence="1" id="KW-0479">Metal-binding</keyword>
<dbReference type="AlphaFoldDB" id="A0A5M9MIC4"/>
<dbReference type="SMART" id="SM00066">
    <property type="entry name" value="GAL4"/>
    <property type="match status" value="1"/>
</dbReference>
<proteinExistence type="predicted"/>
<dbReference type="EMBL" id="QUQM01000006">
    <property type="protein sequence ID" value="KAA8645130.1"/>
    <property type="molecule type" value="Genomic_DNA"/>
</dbReference>
<feature type="region of interest" description="Disordered" evidence="6">
    <location>
        <begin position="71"/>
        <end position="94"/>
    </location>
</feature>
<dbReference type="OrthoDB" id="2399539at2759"/>
<evidence type="ECO:0000256" key="6">
    <source>
        <dbReference type="SAM" id="MobiDB-lite"/>
    </source>
</evidence>
<dbReference type="Gene3D" id="4.10.240.10">
    <property type="entry name" value="Zn(2)-C6 fungal-type DNA-binding domain"/>
    <property type="match status" value="1"/>
</dbReference>
<dbReference type="InterPro" id="IPR001138">
    <property type="entry name" value="Zn2Cys6_DnaBD"/>
</dbReference>
<dbReference type="Pfam" id="PF00172">
    <property type="entry name" value="Zn_clus"/>
    <property type="match status" value="1"/>
</dbReference>
<dbReference type="CDD" id="cd00067">
    <property type="entry name" value="GAL4"/>
    <property type="match status" value="1"/>
</dbReference>
<evidence type="ECO:0000313" key="9">
    <source>
        <dbReference type="Proteomes" id="UP000324241"/>
    </source>
</evidence>
<comment type="caution">
    <text evidence="8">The sequence shown here is derived from an EMBL/GenBank/DDBJ whole genome shotgun (WGS) entry which is preliminary data.</text>
</comment>
<dbReference type="PROSITE" id="PS50048">
    <property type="entry name" value="ZN2_CY6_FUNGAL_2"/>
    <property type="match status" value="1"/>
</dbReference>
<keyword evidence="4" id="KW-0804">Transcription</keyword>
<evidence type="ECO:0000256" key="3">
    <source>
        <dbReference type="ARBA" id="ARBA00023125"/>
    </source>
</evidence>
<dbReference type="GO" id="GO:0000981">
    <property type="term" value="F:DNA-binding transcription factor activity, RNA polymerase II-specific"/>
    <property type="evidence" value="ECO:0007669"/>
    <property type="project" value="InterPro"/>
</dbReference>
<name>A0A5M9MIC4_9EURO</name>
<sequence length="611" mass="67806">MDSTSTPQNKRATRSPLACLPCRSRHLKCDGKRPCCARCSEAGKQCNYARSRRGGLNRAALAERRKQLVEAADTPPVNNSSPQGPTTVQQPQERTAQPLEVDFRHEPVMLEFSNEGTTNIFLREANATRPNNIANDPLIHSYYRNFHICHPFVLPPKHLTRLYQDPSRRGGYVPLVAVLRFLGNIYSAREWSIPLKECLEASFSQVPPSDPILVQCRLLYSMALFWYDYKVDAKLQMDMATNLAIDLQMFRLEFAAAQGADDPVLRESWRRTWWMLYIVDAYYAGTLGTTNLRVVNIDITVELPCDESDYESGNIPAPRTLQEFNCREFSPKTIHFSSFAYLIGAVQCAAAAISATPTVEAEECSTHIIQIADCSLDGWRLLLPPDRKQIITETGEIDELMFQAHLLIHVSTIGLHRPLSALKFNAVESISSCAREPPLDTPTPDLVNVHTVRVLRAIEAQIRLLALPVRQFHHTPFTTCMVSEGTLALLSACSSLLKGRDLAIARDQIRMTLGCLRVLGEVWPRTARNVCEIQKIAQCVLGLGYVPNSGSTPGSSDIPSLSVEGASLGSTTGGIQGNDIDLFASLGTIDLCGWHNLGNLDDLPWRMGNGF</sequence>
<organism evidence="8 9">
    <name type="scientific">Aspergillus tanneri</name>
    <dbReference type="NCBI Taxonomy" id="1220188"/>
    <lineage>
        <taxon>Eukaryota</taxon>
        <taxon>Fungi</taxon>
        <taxon>Dikarya</taxon>
        <taxon>Ascomycota</taxon>
        <taxon>Pezizomycotina</taxon>
        <taxon>Eurotiomycetes</taxon>
        <taxon>Eurotiomycetidae</taxon>
        <taxon>Eurotiales</taxon>
        <taxon>Aspergillaceae</taxon>
        <taxon>Aspergillus</taxon>
        <taxon>Aspergillus subgen. Circumdati</taxon>
    </lineage>
</organism>
<keyword evidence="3" id="KW-0238">DNA-binding</keyword>
<dbReference type="PANTHER" id="PTHR47431:SF4">
    <property type="entry name" value="ZN(II)2CYS6 TRANSCRIPTION FACTOR (EUROFUNG)"/>
    <property type="match status" value="1"/>
</dbReference>
<dbReference type="Proteomes" id="UP000324241">
    <property type="component" value="Unassembled WGS sequence"/>
</dbReference>
<dbReference type="VEuPathDB" id="FungiDB:EYZ11_011868"/>
<keyword evidence="5" id="KW-0539">Nucleus</keyword>
<dbReference type="PROSITE" id="PS00463">
    <property type="entry name" value="ZN2_CY6_FUNGAL_1"/>
    <property type="match status" value="1"/>
</dbReference>